<evidence type="ECO:0000313" key="7">
    <source>
        <dbReference type="Proteomes" id="UP000621436"/>
    </source>
</evidence>
<dbReference type="InterPro" id="IPR011051">
    <property type="entry name" value="RmlC_Cupin_sf"/>
</dbReference>
<dbReference type="PANTHER" id="PTHR13903:SF8">
    <property type="entry name" value="PIRIN"/>
    <property type="match status" value="1"/>
</dbReference>
<protein>
    <submittedName>
        <fullName evidence="6">Pirin family protein</fullName>
    </submittedName>
</protein>
<dbReference type="Proteomes" id="UP000621436">
    <property type="component" value="Unassembled WGS sequence"/>
</dbReference>
<dbReference type="PANTHER" id="PTHR13903">
    <property type="entry name" value="PIRIN-RELATED"/>
    <property type="match status" value="1"/>
</dbReference>
<dbReference type="Pfam" id="PF05726">
    <property type="entry name" value="Pirin_C"/>
    <property type="match status" value="1"/>
</dbReference>
<evidence type="ECO:0000259" key="5">
    <source>
        <dbReference type="Pfam" id="PF05726"/>
    </source>
</evidence>
<feature type="binding site" evidence="2">
    <location>
        <position position="64"/>
    </location>
    <ligand>
        <name>Fe cation</name>
        <dbReference type="ChEBI" id="CHEBI:24875"/>
    </ligand>
</feature>
<evidence type="ECO:0000256" key="1">
    <source>
        <dbReference type="ARBA" id="ARBA00008416"/>
    </source>
</evidence>
<feature type="domain" description="Pirin N-terminal" evidence="4">
    <location>
        <begin position="24"/>
        <end position="123"/>
    </location>
</feature>
<dbReference type="CDD" id="cd02909">
    <property type="entry name" value="cupin_pirin_N"/>
    <property type="match status" value="1"/>
</dbReference>
<dbReference type="Gene3D" id="2.60.120.10">
    <property type="entry name" value="Jelly Rolls"/>
    <property type="match status" value="2"/>
</dbReference>
<keyword evidence="7" id="KW-1185">Reference proteome</keyword>
<evidence type="ECO:0000256" key="3">
    <source>
        <dbReference type="RuleBase" id="RU003457"/>
    </source>
</evidence>
<sequence>MINLKSRDIKKIVAGTHTEDGAGVKLQRVLSRNTVVHFDPFLLLDSFDSDNPKDYTQGFPWHPHRGIETVTYIIKGNVEHGDSLGNEGTIKNGGCQWMTAGGGILHQEMPQPSDKMLGVQLWLNLPSKNKMTTPQYRDITAEMVPTIKEKDAEIKVISGNYNNQPGAMEADYVKMSFLDVKLNKDKAWEWQPPENDRVFIFTIKGTGEFGNESKEINQKNAILFEDEGDKITVNAIDNELRFLIFSGEPLKEPVAWGGPIVMNTTEELNQAFADIDNDKFVKKPEKKI</sequence>
<accession>A0A931F8R0</accession>
<dbReference type="RefSeq" id="WP_345790917.1">
    <property type="nucleotide sequence ID" value="NZ_JADPIE010000001.1"/>
</dbReference>
<dbReference type="SUPFAM" id="SSF51182">
    <property type="entry name" value="RmlC-like cupins"/>
    <property type="match status" value="1"/>
</dbReference>
<dbReference type="EMBL" id="JADPIE010000001">
    <property type="protein sequence ID" value="MBF8435629.1"/>
    <property type="molecule type" value="Genomic_DNA"/>
</dbReference>
<evidence type="ECO:0000259" key="4">
    <source>
        <dbReference type="Pfam" id="PF02678"/>
    </source>
</evidence>
<dbReference type="CDD" id="cd02247">
    <property type="entry name" value="cupin_pirin_C"/>
    <property type="match status" value="1"/>
</dbReference>
<dbReference type="AlphaFoldDB" id="A0A931F8R0"/>
<evidence type="ECO:0000313" key="6">
    <source>
        <dbReference type="EMBL" id="MBF8435629.1"/>
    </source>
</evidence>
<feature type="binding site" evidence="2">
    <location>
        <position position="62"/>
    </location>
    <ligand>
        <name>Fe cation</name>
        <dbReference type="ChEBI" id="CHEBI:24875"/>
    </ligand>
</feature>
<reference evidence="6" key="1">
    <citation type="submission" date="2020-11" db="EMBL/GenBank/DDBJ databases">
        <title>Halonatronomonas betainensis gen. nov., sp. nov. a novel haloalkaliphilic representative of the family Halanaerobiacae capable of betaine degradation.</title>
        <authorList>
            <person name="Boltyanskaya Y."/>
            <person name="Kevbrin V."/>
            <person name="Detkova E."/>
            <person name="Grouzdev D.S."/>
            <person name="Koziaeva V."/>
            <person name="Zhilina T."/>
        </authorList>
    </citation>
    <scope>NUCLEOTIDE SEQUENCE</scope>
    <source>
        <strain evidence="6">Z-7014</strain>
    </source>
</reference>
<gene>
    <name evidence="6" type="ORF">I0Q91_00925</name>
</gene>
<dbReference type="InterPro" id="IPR012093">
    <property type="entry name" value="Pirin"/>
</dbReference>
<dbReference type="InterPro" id="IPR014710">
    <property type="entry name" value="RmlC-like_jellyroll"/>
</dbReference>
<comment type="similarity">
    <text evidence="1 3">Belongs to the pirin family.</text>
</comment>
<organism evidence="6 7">
    <name type="scientific">Halonatronomonas betaini</name>
    <dbReference type="NCBI Taxonomy" id="2778430"/>
    <lineage>
        <taxon>Bacteria</taxon>
        <taxon>Bacillati</taxon>
        <taxon>Bacillota</taxon>
        <taxon>Clostridia</taxon>
        <taxon>Halanaerobiales</taxon>
        <taxon>Halarsenatibacteraceae</taxon>
        <taxon>Halonatronomonas</taxon>
    </lineage>
</organism>
<dbReference type="Pfam" id="PF02678">
    <property type="entry name" value="Pirin"/>
    <property type="match status" value="1"/>
</dbReference>
<dbReference type="PIRSF" id="PIRSF006232">
    <property type="entry name" value="Pirin"/>
    <property type="match status" value="1"/>
</dbReference>
<comment type="cofactor">
    <cofactor evidence="2">
        <name>Fe cation</name>
        <dbReference type="ChEBI" id="CHEBI:24875"/>
    </cofactor>
    <text evidence="2">Binds 1 Fe cation per subunit.</text>
</comment>
<name>A0A931F8R0_9FIRM</name>
<comment type="caution">
    <text evidence="6">The sequence shown here is derived from an EMBL/GenBank/DDBJ whole genome shotgun (WGS) entry which is preliminary data.</text>
</comment>
<feature type="binding site" evidence="2">
    <location>
        <position position="108"/>
    </location>
    <ligand>
        <name>Fe cation</name>
        <dbReference type="ChEBI" id="CHEBI:24875"/>
    </ligand>
</feature>
<proteinExistence type="inferred from homology"/>
<evidence type="ECO:0000256" key="2">
    <source>
        <dbReference type="PIRSR" id="PIRSR006232-1"/>
    </source>
</evidence>
<keyword evidence="2" id="KW-0479">Metal-binding</keyword>
<dbReference type="GO" id="GO:0046872">
    <property type="term" value="F:metal ion binding"/>
    <property type="evidence" value="ECO:0007669"/>
    <property type="project" value="UniProtKB-KW"/>
</dbReference>
<feature type="domain" description="Pirin C-terminal" evidence="5">
    <location>
        <begin position="178"/>
        <end position="280"/>
    </location>
</feature>
<feature type="binding site" evidence="2">
    <location>
        <position position="106"/>
    </location>
    <ligand>
        <name>Fe cation</name>
        <dbReference type="ChEBI" id="CHEBI:24875"/>
    </ligand>
</feature>
<keyword evidence="2" id="KW-0408">Iron</keyword>
<dbReference type="InterPro" id="IPR008778">
    <property type="entry name" value="Pirin_C_dom"/>
</dbReference>
<dbReference type="InterPro" id="IPR003829">
    <property type="entry name" value="Pirin_N_dom"/>
</dbReference>